<sequence length="77" mass="8741">MTKPKEEKKAFVITRDSDFRKALIPSLGELDYSITVQEELSDDFSVFENGKTAALVIIDLNCSEMTDSEFFGRIQKC</sequence>
<proteinExistence type="predicted"/>
<accession>E1YI70</accession>
<name>E1YI70_9BACT</name>
<gene>
    <name evidence="1" type="ORF">N47_D31480</name>
</gene>
<reference evidence="1" key="1">
    <citation type="journal article" date="2011" name="Environ. Microbiol.">
        <title>Genomic insights into the metabolic potential of the polycyclic aromatic hydrocarbon degrading sulfate-reducing Deltaproteobacterium N47.</title>
        <authorList>
            <person name="Bergmann F."/>
            <person name="Selesi D."/>
            <person name="Weinmaier T."/>
            <person name="Tischler P."/>
            <person name="Rattei T."/>
            <person name="Meckenstock R.U."/>
        </authorList>
    </citation>
    <scope>NUCLEOTIDE SEQUENCE</scope>
</reference>
<evidence type="ECO:0000313" key="1">
    <source>
        <dbReference type="EMBL" id="CBX30339.1"/>
    </source>
</evidence>
<evidence type="ECO:0008006" key="2">
    <source>
        <dbReference type="Google" id="ProtNLM"/>
    </source>
</evidence>
<organism evidence="1">
    <name type="scientific">uncultured Desulfobacterium sp</name>
    <dbReference type="NCBI Taxonomy" id="201089"/>
    <lineage>
        <taxon>Bacteria</taxon>
        <taxon>Pseudomonadati</taxon>
        <taxon>Thermodesulfobacteriota</taxon>
        <taxon>Desulfobacteria</taxon>
        <taxon>Desulfobacterales</taxon>
        <taxon>Desulfobacteriaceae</taxon>
        <taxon>Desulfobacterium</taxon>
        <taxon>environmental samples</taxon>
    </lineage>
</organism>
<dbReference type="EMBL" id="FR695874">
    <property type="protein sequence ID" value="CBX30339.1"/>
    <property type="molecule type" value="Genomic_DNA"/>
</dbReference>
<protein>
    <recommendedName>
        <fullName evidence="2">Response regulatory domain-containing protein</fullName>
    </recommendedName>
</protein>
<dbReference type="AlphaFoldDB" id="E1YI70"/>